<evidence type="ECO:0000313" key="1">
    <source>
        <dbReference type="EMBL" id="KAE9392783.1"/>
    </source>
</evidence>
<dbReference type="EMBL" id="ML769588">
    <property type="protein sequence ID" value="KAE9392783.1"/>
    <property type="molecule type" value="Genomic_DNA"/>
</dbReference>
<organism evidence="1 2">
    <name type="scientific">Gymnopus androsaceus JB14</name>
    <dbReference type="NCBI Taxonomy" id="1447944"/>
    <lineage>
        <taxon>Eukaryota</taxon>
        <taxon>Fungi</taxon>
        <taxon>Dikarya</taxon>
        <taxon>Basidiomycota</taxon>
        <taxon>Agaricomycotina</taxon>
        <taxon>Agaricomycetes</taxon>
        <taxon>Agaricomycetidae</taxon>
        <taxon>Agaricales</taxon>
        <taxon>Marasmiineae</taxon>
        <taxon>Omphalotaceae</taxon>
        <taxon>Gymnopus</taxon>
    </lineage>
</organism>
<keyword evidence="2" id="KW-1185">Reference proteome</keyword>
<reference evidence="1" key="1">
    <citation type="journal article" date="2019" name="Environ. Microbiol.">
        <title>Fungal ecological strategies reflected in gene transcription - a case study of two litter decomposers.</title>
        <authorList>
            <person name="Barbi F."/>
            <person name="Kohler A."/>
            <person name="Barry K."/>
            <person name="Baskaran P."/>
            <person name="Daum C."/>
            <person name="Fauchery L."/>
            <person name="Ihrmark K."/>
            <person name="Kuo A."/>
            <person name="LaButti K."/>
            <person name="Lipzen A."/>
            <person name="Morin E."/>
            <person name="Grigoriev I.V."/>
            <person name="Henrissat B."/>
            <person name="Lindahl B."/>
            <person name="Martin F."/>
        </authorList>
    </citation>
    <scope>NUCLEOTIDE SEQUENCE</scope>
    <source>
        <strain evidence="1">JB14</strain>
    </source>
</reference>
<proteinExistence type="predicted"/>
<name>A0A6A4H4Y8_9AGAR</name>
<dbReference type="AlphaFoldDB" id="A0A6A4H4Y8"/>
<gene>
    <name evidence="1" type="ORF">BT96DRAFT_924530</name>
</gene>
<accession>A0A6A4H4Y8</accession>
<sequence>MYRYNSYRNIHRERGFGYRKILEIRASSSAGSMDLRTARQRDTSTRLYFLLFPLSLRVTGVLTELGGNEQMLEVEDRSIDVTEAIIEANGLHRAVQPVLVC</sequence>
<evidence type="ECO:0000313" key="2">
    <source>
        <dbReference type="Proteomes" id="UP000799118"/>
    </source>
</evidence>
<dbReference type="Proteomes" id="UP000799118">
    <property type="component" value="Unassembled WGS sequence"/>
</dbReference>
<protein>
    <submittedName>
        <fullName evidence="1">Uncharacterized protein</fullName>
    </submittedName>
</protein>